<keyword evidence="1" id="KW-0472">Membrane</keyword>
<dbReference type="AlphaFoldDB" id="A0A2S9JNS4"/>
<dbReference type="Proteomes" id="UP000238642">
    <property type="component" value="Unassembled WGS sequence"/>
</dbReference>
<evidence type="ECO:0000313" key="3">
    <source>
        <dbReference type="Proteomes" id="UP000238642"/>
    </source>
</evidence>
<accession>A0A2S9JNS4</accession>
<sequence length="172" mass="20470">MLDAKDKAENRNSSRYRNVIISILIFVLLLSVYFLWRARKNRDVLKEREVILNEKEKINKALSEAIQENKFNDLLTLARSNSPEFLILFTELYPEFIHALKNLDPKIRNTELEFCAMAFLNFSSKNIAEYTYVTTRAVQIRKNRFRKKFGISSDVDFNLWMREQVEPIELNR</sequence>
<dbReference type="OrthoDB" id="711632at2"/>
<keyword evidence="3" id="KW-1185">Reference proteome</keyword>
<evidence type="ECO:0000256" key="1">
    <source>
        <dbReference type="SAM" id="Phobius"/>
    </source>
</evidence>
<keyword evidence="1" id="KW-0812">Transmembrane</keyword>
<keyword evidence="1" id="KW-1133">Transmembrane helix</keyword>
<dbReference type="InterPro" id="IPR016032">
    <property type="entry name" value="Sig_transdc_resp-reg_C-effctor"/>
</dbReference>
<dbReference type="EMBL" id="PVBS01000002">
    <property type="protein sequence ID" value="PRD54794.1"/>
    <property type="molecule type" value="Genomic_DNA"/>
</dbReference>
<name>A0A2S9JNS4_9SPHI</name>
<evidence type="ECO:0000313" key="2">
    <source>
        <dbReference type="EMBL" id="PRD54794.1"/>
    </source>
</evidence>
<gene>
    <name evidence="2" type="ORF">C5749_11280</name>
</gene>
<dbReference type="GO" id="GO:0006355">
    <property type="term" value="P:regulation of DNA-templated transcription"/>
    <property type="evidence" value="ECO:0007669"/>
    <property type="project" value="InterPro"/>
</dbReference>
<protein>
    <recommendedName>
        <fullName evidence="4">HTH luxR-type domain-containing protein</fullName>
    </recommendedName>
</protein>
<comment type="caution">
    <text evidence="2">The sequence shown here is derived from an EMBL/GenBank/DDBJ whole genome shotgun (WGS) entry which is preliminary data.</text>
</comment>
<dbReference type="GO" id="GO:0003677">
    <property type="term" value="F:DNA binding"/>
    <property type="evidence" value="ECO:0007669"/>
    <property type="project" value="InterPro"/>
</dbReference>
<evidence type="ECO:0008006" key="4">
    <source>
        <dbReference type="Google" id="ProtNLM"/>
    </source>
</evidence>
<proteinExistence type="predicted"/>
<feature type="transmembrane region" description="Helical" evidence="1">
    <location>
        <begin position="16"/>
        <end position="36"/>
    </location>
</feature>
<reference evidence="2 3" key="1">
    <citation type="submission" date="2018-02" db="EMBL/GenBank/DDBJ databases">
        <title>The draft genome of Sphingobacterium gobiense H7.</title>
        <authorList>
            <person name="Li L."/>
            <person name="Liu L."/>
            <person name="Zhang X."/>
            <person name="Wang T."/>
            <person name="Liang L."/>
        </authorList>
    </citation>
    <scope>NUCLEOTIDE SEQUENCE [LARGE SCALE GENOMIC DNA]</scope>
    <source>
        <strain evidence="2 3">ACCC 05757</strain>
    </source>
</reference>
<dbReference type="SUPFAM" id="SSF46894">
    <property type="entry name" value="C-terminal effector domain of the bipartite response regulators"/>
    <property type="match status" value="1"/>
</dbReference>
<organism evidence="2 3">
    <name type="scientific">Sphingobacterium gobiense</name>
    <dbReference type="NCBI Taxonomy" id="1382456"/>
    <lineage>
        <taxon>Bacteria</taxon>
        <taxon>Pseudomonadati</taxon>
        <taxon>Bacteroidota</taxon>
        <taxon>Sphingobacteriia</taxon>
        <taxon>Sphingobacteriales</taxon>
        <taxon>Sphingobacteriaceae</taxon>
        <taxon>Sphingobacterium</taxon>
    </lineage>
</organism>